<feature type="domain" description="Phospholipid/glycerol acyltransferase" evidence="5">
    <location>
        <begin position="73"/>
        <end position="187"/>
    </location>
</feature>
<comment type="pathway">
    <text evidence="1">Lipid metabolism.</text>
</comment>
<keyword evidence="7" id="KW-1185">Reference proteome</keyword>
<evidence type="ECO:0000256" key="1">
    <source>
        <dbReference type="ARBA" id="ARBA00005189"/>
    </source>
</evidence>
<dbReference type="Pfam" id="PF01553">
    <property type="entry name" value="Acyltransferase"/>
    <property type="match status" value="1"/>
</dbReference>
<keyword evidence="3 6" id="KW-0012">Acyltransferase</keyword>
<feature type="transmembrane region" description="Helical" evidence="4">
    <location>
        <begin position="12"/>
        <end position="34"/>
    </location>
</feature>
<evidence type="ECO:0000313" key="6">
    <source>
        <dbReference type="EMBL" id="SKB42348.1"/>
    </source>
</evidence>
<dbReference type="InterPro" id="IPR002123">
    <property type="entry name" value="Plipid/glycerol_acylTrfase"/>
</dbReference>
<dbReference type="Proteomes" id="UP000190044">
    <property type="component" value="Unassembled WGS sequence"/>
</dbReference>
<name>A0A1T5B4Z4_9SPHN</name>
<evidence type="ECO:0000259" key="5">
    <source>
        <dbReference type="SMART" id="SM00563"/>
    </source>
</evidence>
<dbReference type="OrthoDB" id="5290997at2"/>
<accession>A0A1T5B4Z4</accession>
<evidence type="ECO:0000256" key="2">
    <source>
        <dbReference type="ARBA" id="ARBA00022679"/>
    </source>
</evidence>
<dbReference type="GO" id="GO:0003841">
    <property type="term" value="F:1-acylglycerol-3-phosphate O-acyltransferase activity"/>
    <property type="evidence" value="ECO:0007669"/>
    <property type="project" value="TreeGrafter"/>
</dbReference>
<keyword evidence="4" id="KW-0812">Transmembrane</keyword>
<keyword evidence="4" id="KW-1133">Transmembrane helix</keyword>
<evidence type="ECO:0000256" key="4">
    <source>
        <dbReference type="SAM" id="Phobius"/>
    </source>
</evidence>
<dbReference type="GO" id="GO:0006654">
    <property type="term" value="P:phosphatidic acid biosynthetic process"/>
    <property type="evidence" value="ECO:0007669"/>
    <property type="project" value="TreeGrafter"/>
</dbReference>
<proteinExistence type="predicted"/>
<reference evidence="7" key="1">
    <citation type="submission" date="2017-02" db="EMBL/GenBank/DDBJ databases">
        <authorList>
            <person name="Varghese N."/>
            <person name="Submissions S."/>
        </authorList>
    </citation>
    <scope>NUCLEOTIDE SEQUENCE [LARGE SCALE GENOMIC DNA]</scope>
    <source>
        <strain evidence="7">R11H</strain>
    </source>
</reference>
<dbReference type="CDD" id="cd07989">
    <property type="entry name" value="LPLAT_AGPAT-like"/>
    <property type="match status" value="1"/>
</dbReference>
<dbReference type="EMBL" id="FUYP01000005">
    <property type="protein sequence ID" value="SKB42348.1"/>
    <property type="molecule type" value="Genomic_DNA"/>
</dbReference>
<evidence type="ECO:0000256" key="3">
    <source>
        <dbReference type="ARBA" id="ARBA00023315"/>
    </source>
</evidence>
<keyword evidence="2 6" id="KW-0808">Transferase</keyword>
<gene>
    <name evidence="6" type="ORF">SAMN06295937_1005159</name>
</gene>
<dbReference type="SUPFAM" id="SSF69593">
    <property type="entry name" value="Glycerol-3-phosphate (1)-acyltransferase"/>
    <property type="match status" value="1"/>
</dbReference>
<evidence type="ECO:0000313" key="7">
    <source>
        <dbReference type="Proteomes" id="UP000190044"/>
    </source>
</evidence>
<organism evidence="6 7">
    <name type="scientific">Sphingopyxis flava</name>
    <dbReference type="NCBI Taxonomy" id="1507287"/>
    <lineage>
        <taxon>Bacteria</taxon>
        <taxon>Pseudomonadati</taxon>
        <taxon>Pseudomonadota</taxon>
        <taxon>Alphaproteobacteria</taxon>
        <taxon>Sphingomonadales</taxon>
        <taxon>Sphingomonadaceae</taxon>
        <taxon>Sphingopyxis</taxon>
    </lineage>
</organism>
<sequence>MNYTIALLRSILFWLAFVLASTICSIGAVVALPISHHATRAFVRGWAAFHRLICRGILGHRINVEGAMPDTPVLYVFKHEGAFETIEQPLLFRWPAVFAKEELFSIPVWGQAARFYGLIPVDRDGGGKAMRAMLSAAKAALDAGRPLVLFAEGTRVPHGLAPPLRAGFAGMYRLLGVPVIPVAVNSGIAYPPHRWVKWPGTITYKIGETIPAGLPREEAEARVWRAINALNPPEALEQPASS</sequence>
<keyword evidence="4" id="KW-0472">Membrane</keyword>
<dbReference type="RefSeq" id="WP_079637750.1">
    <property type="nucleotide sequence ID" value="NZ_FUYP01000005.1"/>
</dbReference>
<dbReference type="PANTHER" id="PTHR10434:SF11">
    <property type="entry name" value="1-ACYL-SN-GLYCEROL-3-PHOSPHATE ACYLTRANSFERASE"/>
    <property type="match status" value="1"/>
</dbReference>
<dbReference type="AlphaFoldDB" id="A0A1T5B4Z4"/>
<dbReference type="PANTHER" id="PTHR10434">
    <property type="entry name" value="1-ACYL-SN-GLYCEROL-3-PHOSPHATE ACYLTRANSFERASE"/>
    <property type="match status" value="1"/>
</dbReference>
<protein>
    <submittedName>
        <fullName evidence="6">1-acyl-sn-glycerol-3-phosphate acyltransferase</fullName>
    </submittedName>
</protein>
<dbReference type="SMART" id="SM00563">
    <property type="entry name" value="PlsC"/>
    <property type="match status" value="1"/>
</dbReference>